<dbReference type="EMBL" id="CM055104">
    <property type="protein sequence ID" value="KAJ7532527.1"/>
    <property type="molecule type" value="Genomic_DNA"/>
</dbReference>
<accession>A0ACC2BRV9</accession>
<comment type="caution">
    <text evidence="1">The sequence shown here is derived from an EMBL/GenBank/DDBJ whole genome shotgun (WGS) entry which is preliminary data.</text>
</comment>
<proteinExistence type="predicted"/>
<evidence type="ECO:0000313" key="2">
    <source>
        <dbReference type="Proteomes" id="UP001162992"/>
    </source>
</evidence>
<protein>
    <submittedName>
        <fullName evidence="1">Uncharacterized protein</fullName>
    </submittedName>
</protein>
<organism evidence="1 2">
    <name type="scientific">Diphasiastrum complanatum</name>
    <name type="common">Issler's clubmoss</name>
    <name type="synonym">Lycopodium complanatum</name>
    <dbReference type="NCBI Taxonomy" id="34168"/>
    <lineage>
        <taxon>Eukaryota</taxon>
        <taxon>Viridiplantae</taxon>
        <taxon>Streptophyta</taxon>
        <taxon>Embryophyta</taxon>
        <taxon>Tracheophyta</taxon>
        <taxon>Lycopodiopsida</taxon>
        <taxon>Lycopodiales</taxon>
        <taxon>Lycopodiaceae</taxon>
        <taxon>Lycopodioideae</taxon>
        <taxon>Diphasiastrum</taxon>
    </lineage>
</organism>
<evidence type="ECO:0000313" key="1">
    <source>
        <dbReference type="EMBL" id="KAJ7532527.1"/>
    </source>
</evidence>
<reference evidence="2" key="1">
    <citation type="journal article" date="2024" name="Proc. Natl. Acad. Sci. U.S.A.">
        <title>Extraordinary preservation of gene collinearity over three hundred million years revealed in homosporous lycophytes.</title>
        <authorList>
            <person name="Li C."/>
            <person name="Wickell D."/>
            <person name="Kuo L.Y."/>
            <person name="Chen X."/>
            <person name="Nie B."/>
            <person name="Liao X."/>
            <person name="Peng D."/>
            <person name="Ji J."/>
            <person name="Jenkins J."/>
            <person name="Williams M."/>
            <person name="Shu S."/>
            <person name="Plott C."/>
            <person name="Barry K."/>
            <person name="Rajasekar S."/>
            <person name="Grimwood J."/>
            <person name="Han X."/>
            <person name="Sun S."/>
            <person name="Hou Z."/>
            <person name="He W."/>
            <person name="Dai G."/>
            <person name="Sun C."/>
            <person name="Schmutz J."/>
            <person name="Leebens-Mack J.H."/>
            <person name="Li F.W."/>
            <person name="Wang L."/>
        </authorList>
    </citation>
    <scope>NUCLEOTIDE SEQUENCE [LARGE SCALE GENOMIC DNA]</scope>
    <source>
        <strain evidence="2">cv. PW_Plant_1</strain>
    </source>
</reference>
<gene>
    <name evidence="1" type="ORF">O6H91_13G007700</name>
</gene>
<dbReference type="Proteomes" id="UP001162992">
    <property type="component" value="Chromosome 13"/>
</dbReference>
<sequence>MDGLPRDELERLVFFETAREKAASDYLKNPTDADNLTRWGGALLELAHFRQGQDSVDMIEEAVSKLQEALKINSRKHDTLWCLGNAHTAQGFLISESDKANACFKKATLCFQQAVEEEPLNDLYQKALEMSAKAPALYIELQKQLASQQVVLGGSAGPVSGGSSKSTKKKKNNTDLKYDILGWIVLAVGVVAWVGMAKSMPPPTQNLR</sequence>
<name>A0ACC2BRV9_DIPCM</name>
<keyword evidence="2" id="KW-1185">Reference proteome</keyword>